<protein>
    <submittedName>
        <fullName evidence="2">Uncharacterized protein</fullName>
    </submittedName>
</protein>
<name>A0A9P6KJ22_9FUNG</name>
<comment type="caution">
    <text evidence="2">The sequence shown here is derived from an EMBL/GenBank/DDBJ whole genome shotgun (WGS) entry which is preliminary data.</text>
</comment>
<gene>
    <name evidence="2" type="ORF">BGW38_005522</name>
</gene>
<dbReference type="Proteomes" id="UP000780801">
    <property type="component" value="Unassembled WGS sequence"/>
</dbReference>
<dbReference type="AlphaFoldDB" id="A0A9P6KJ22"/>
<reference evidence="2" key="1">
    <citation type="journal article" date="2020" name="Fungal Divers.">
        <title>Resolving the Mortierellaceae phylogeny through synthesis of multi-gene phylogenetics and phylogenomics.</title>
        <authorList>
            <person name="Vandepol N."/>
            <person name="Liber J."/>
            <person name="Desiro A."/>
            <person name="Na H."/>
            <person name="Kennedy M."/>
            <person name="Barry K."/>
            <person name="Grigoriev I.V."/>
            <person name="Miller A.N."/>
            <person name="O'Donnell K."/>
            <person name="Stajich J.E."/>
            <person name="Bonito G."/>
        </authorList>
    </citation>
    <scope>NUCLEOTIDE SEQUENCE</scope>
    <source>
        <strain evidence="2">KOD1015</strain>
    </source>
</reference>
<feature type="compositionally biased region" description="Acidic residues" evidence="1">
    <location>
        <begin position="224"/>
        <end position="239"/>
    </location>
</feature>
<proteinExistence type="predicted"/>
<evidence type="ECO:0000313" key="3">
    <source>
        <dbReference type="Proteomes" id="UP000780801"/>
    </source>
</evidence>
<evidence type="ECO:0000256" key="1">
    <source>
        <dbReference type="SAM" id="MobiDB-lite"/>
    </source>
</evidence>
<feature type="region of interest" description="Disordered" evidence="1">
    <location>
        <begin position="215"/>
        <end position="239"/>
    </location>
</feature>
<organism evidence="2 3">
    <name type="scientific">Lunasporangiospora selenospora</name>
    <dbReference type="NCBI Taxonomy" id="979761"/>
    <lineage>
        <taxon>Eukaryota</taxon>
        <taxon>Fungi</taxon>
        <taxon>Fungi incertae sedis</taxon>
        <taxon>Mucoromycota</taxon>
        <taxon>Mortierellomycotina</taxon>
        <taxon>Mortierellomycetes</taxon>
        <taxon>Mortierellales</taxon>
        <taxon>Mortierellaceae</taxon>
        <taxon>Lunasporangiospora</taxon>
    </lineage>
</organism>
<keyword evidence="3" id="KW-1185">Reference proteome</keyword>
<dbReference type="SUPFAM" id="SSF52058">
    <property type="entry name" value="L domain-like"/>
    <property type="match status" value="1"/>
</dbReference>
<dbReference type="OrthoDB" id="2330886at2759"/>
<sequence length="982" mass="114282">MKKIKYIRNAQDADSQDSPRLQRLPDECLLLIINEFRFSFRTLYKLLTVNRLFFDESLKLLMSLLLKNWSMDRLHRNALRLNARELVLALVLRSTLQREWLRRQGVVEQLGQWKDKRRGQRGGEQILSIQESNPLTSGWPQALRNRPKGAKFLKDLDSIMREYGLTLTFSSINPKKLYFQFTTVDYSAYFTTHSTSDITYVFLSSILELWIPSKSRPSLPAGSETEEEEEEEEEEEMESEITRATRAFVRFLLQHNYQHITHLEFNLHESAYYIQYAAIMPRLKTLSVRAMDSFDNRVAFTLEAARFIRLNQETFPFKPRLDLEIVTQAFYSTLSKITPSGSEPEDWIAEPEGWIAEPDDWIAEPEDWIAERRLYSRIVFPLRRLCEAVGRPRSIDTSHLPFFYEEPLSVETENLVSLVDHDIYRWEAGEGPAMEKFFRRCHGLLSLEMAVGNVHLFQWVNTFTTTVDRTNDPLVSTNHQRPLAKLLRLSLWSKREYWLLIKALNDIVAISGESLKTILIEEKSSAPHSQKDYTRAILLGNSPEAQRIPRATTIGLDWYLPRVREIKLLFRGTVSYGSFDQCPLLESLWIESKKRLNFDPILFDQIESFQQTAYLKSLPLLSIWNLPRLKFLHLSGMVTIQFNFESFRFMKSLQTLEMNVSNEGWLPSFANMYVNLCPGDFQSIFNNVREERDLPLIQDLSPRFYPWHWSSESLSKININGPAAMMFHLEQLALFPALELLHLETPFRERYIFLNTRDEALAKLYSYQTLIPLEPSFDLNRILGQKSASMSSPATEYQSEHTKQAPDESMAPSKIHGVDSNVVSDPPVSHFLRLYLTSKLRHLHFSGGWGAVGPNTWTQILTNYAPHICEFYGFRDLDPSIQVRDFERAFKIFKKMDDTLNNTQNMEEIVDVSYQDRLCYQAESTLKTLYVIFFEGIISKSCQEDLGLKAITVDNREDCKWVPGLRVYEVLETLSCHSPISM</sequence>
<accession>A0A9P6KJ22</accession>
<dbReference type="EMBL" id="JAABOA010000035">
    <property type="protein sequence ID" value="KAF9586405.1"/>
    <property type="molecule type" value="Genomic_DNA"/>
</dbReference>
<evidence type="ECO:0000313" key="2">
    <source>
        <dbReference type="EMBL" id="KAF9586405.1"/>
    </source>
</evidence>